<dbReference type="AlphaFoldDB" id="A0A8D9BZ08"/>
<dbReference type="EMBL" id="HBUF01680047">
    <property type="protein sequence ID" value="CAG6792174.1"/>
    <property type="molecule type" value="Transcribed_RNA"/>
</dbReference>
<organism evidence="1">
    <name type="scientific">Cacopsylla melanoneura</name>
    <dbReference type="NCBI Taxonomy" id="428564"/>
    <lineage>
        <taxon>Eukaryota</taxon>
        <taxon>Metazoa</taxon>
        <taxon>Ecdysozoa</taxon>
        <taxon>Arthropoda</taxon>
        <taxon>Hexapoda</taxon>
        <taxon>Insecta</taxon>
        <taxon>Pterygota</taxon>
        <taxon>Neoptera</taxon>
        <taxon>Paraneoptera</taxon>
        <taxon>Hemiptera</taxon>
        <taxon>Sternorrhyncha</taxon>
        <taxon>Psylloidea</taxon>
        <taxon>Psyllidae</taxon>
        <taxon>Psyllinae</taxon>
        <taxon>Cacopsylla</taxon>
    </lineage>
</organism>
<accession>A0A8D9BZ08</accession>
<reference evidence="1" key="1">
    <citation type="submission" date="2021-05" db="EMBL/GenBank/DDBJ databases">
        <authorList>
            <person name="Alioto T."/>
            <person name="Alioto T."/>
            <person name="Gomez Garrido J."/>
        </authorList>
    </citation>
    <scope>NUCLEOTIDE SEQUENCE</scope>
</reference>
<proteinExistence type="predicted"/>
<evidence type="ECO:0000313" key="1">
    <source>
        <dbReference type="EMBL" id="CAG6792174.1"/>
    </source>
</evidence>
<name>A0A8D9BZ08_9HEMI</name>
<protein>
    <submittedName>
        <fullName evidence="1">Uncharacterized protein</fullName>
    </submittedName>
</protein>
<sequence>MQNMLWSLHLLISRIRKLKRMVRFGSLKQNIKPKLDMYNQTQERRGVGGEQSEKKKEIVSRKEKMKKPIVSFIRKILQNEKPIVSFIRKILQNQKPIVSFIRKNTPK</sequence>